<name>A0ABP6L0W7_9ENTE</name>
<dbReference type="NCBIfam" id="NF006054">
    <property type="entry name" value="PRK08202.1"/>
    <property type="match status" value="1"/>
</dbReference>
<dbReference type="Proteomes" id="UP001501577">
    <property type="component" value="Unassembled WGS sequence"/>
</dbReference>
<dbReference type="Pfam" id="PF01048">
    <property type="entry name" value="PNP_UDP_1"/>
    <property type="match status" value="1"/>
</dbReference>
<reference evidence="10" key="1">
    <citation type="journal article" date="2019" name="Int. J. Syst. Evol. Microbiol.">
        <title>The Global Catalogue of Microorganisms (GCM) 10K type strain sequencing project: providing services to taxonomists for standard genome sequencing and annotation.</title>
        <authorList>
            <consortium name="The Broad Institute Genomics Platform"/>
            <consortium name="The Broad Institute Genome Sequencing Center for Infectious Disease"/>
            <person name="Wu L."/>
            <person name="Ma J."/>
        </authorList>
    </citation>
    <scope>NUCLEOTIDE SEQUENCE [LARGE SCALE GENOMIC DNA]</scope>
    <source>
        <strain evidence="10">JCM 8736</strain>
    </source>
</reference>
<dbReference type="InterPro" id="IPR035994">
    <property type="entry name" value="Nucleoside_phosphorylase_sf"/>
</dbReference>
<evidence type="ECO:0000313" key="10">
    <source>
        <dbReference type="Proteomes" id="UP001501577"/>
    </source>
</evidence>
<evidence type="ECO:0000256" key="3">
    <source>
        <dbReference type="ARBA" id="ARBA00006751"/>
    </source>
</evidence>
<comment type="pathway">
    <text evidence="2 7">Purine metabolism; purine nucleoside salvage.</text>
</comment>
<protein>
    <recommendedName>
        <fullName evidence="7">Purine nucleoside phosphorylase</fullName>
        <ecNumber evidence="7">2.4.2.1</ecNumber>
    </recommendedName>
    <alternativeName>
        <fullName evidence="7">Inosine-guanosine phosphorylase</fullName>
    </alternativeName>
</protein>
<dbReference type="NCBIfam" id="TIGR01700">
    <property type="entry name" value="PNPH"/>
    <property type="match status" value="1"/>
</dbReference>
<dbReference type="InterPro" id="IPR000845">
    <property type="entry name" value="Nucleoside_phosphorylase_d"/>
</dbReference>
<proteinExistence type="inferred from homology"/>
<evidence type="ECO:0000259" key="8">
    <source>
        <dbReference type="Pfam" id="PF01048"/>
    </source>
</evidence>
<evidence type="ECO:0000313" key="9">
    <source>
        <dbReference type="EMBL" id="GAA3025731.1"/>
    </source>
</evidence>
<keyword evidence="10" id="KW-1185">Reference proteome</keyword>
<keyword evidence="5 7" id="KW-0808">Transferase</keyword>
<dbReference type="Gene3D" id="3.40.50.1580">
    <property type="entry name" value="Nucleoside phosphorylase domain"/>
    <property type="match status" value="1"/>
</dbReference>
<dbReference type="InterPro" id="IPR011268">
    <property type="entry name" value="Purine_phosphorylase"/>
</dbReference>
<dbReference type="SUPFAM" id="SSF53167">
    <property type="entry name" value="Purine and uridine phosphorylases"/>
    <property type="match status" value="1"/>
</dbReference>
<organism evidence="9 10">
    <name type="scientific">Tetragenococcus solitarius</name>
    <dbReference type="NCBI Taxonomy" id="71453"/>
    <lineage>
        <taxon>Bacteria</taxon>
        <taxon>Bacillati</taxon>
        <taxon>Bacillota</taxon>
        <taxon>Bacilli</taxon>
        <taxon>Lactobacillales</taxon>
        <taxon>Enterococcaceae</taxon>
        <taxon>Tetragenococcus</taxon>
    </lineage>
</organism>
<dbReference type="EMBL" id="BAAAXQ010000076">
    <property type="protein sequence ID" value="GAA3025731.1"/>
    <property type="molecule type" value="Genomic_DNA"/>
</dbReference>
<dbReference type="EC" id="2.4.2.1" evidence="7"/>
<comment type="caution">
    <text evidence="9">The sequence shown here is derived from an EMBL/GenBank/DDBJ whole genome shotgun (WGS) entry which is preliminary data.</text>
</comment>
<keyword evidence="4 7" id="KW-0328">Glycosyltransferase</keyword>
<feature type="domain" description="Nucleoside phosphorylase" evidence="8">
    <location>
        <begin position="25"/>
        <end position="269"/>
    </location>
</feature>
<dbReference type="RefSeq" id="WP_068708502.1">
    <property type="nucleotide sequence ID" value="NZ_BAAAXQ010000076.1"/>
</dbReference>
<evidence type="ECO:0000256" key="2">
    <source>
        <dbReference type="ARBA" id="ARBA00005058"/>
    </source>
</evidence>
<evidence type="ECO:0000256" key="1">
    <source>
        <dbReference type="ARBA" id="ARBA00002678"/>
    </source>
</evidence>
<dbReference type="PANTHER" id="PTHR11904">
    <property type="entry name" value="METHYLTHIOADENOSINE/PURINE NUCLEOSIDE PHOSPHORYLASE"/>
    <property type="match status" value="1"/>
</dbReference>
<dbReference type="NCBIfam" id="TIGR01697">
    <property type="entry name" value="PNPH-PUNA-XAPA"/>
    <property type="match status" value="1"/>
</dbReference>
<evidence type="ECO:0000256" key="5">
    <source>
        <dbReference type="ARBA" id="ARBA00022679"/>
    </source>
</evidence>
<dbReference type="PIRSF" id="PIRSF000477">
    <property type="entry name" value="PurNPase"/>
    <property type="match status" value="1"/>
</dbReference>
<sequence>MSSLQEKLKETTDFIKKKGVSDVEFGLILGSGLGELADEIKDPQVISYNQIPHFPVSTVTGHAGQLVYGMLAGKKVLAMQGRFHYYEGYSMQTVTYPVRVMAALKAHSLIVTNAAGGVNPEFTPGDLMLIADHINFMGDNPLFGPNMDDLGPRFPDMSEAYHLNYRKKVKEVAKKQEITLKEGNYMAFSGPTYETPAEVRFARTAGADAVGMSTVPEVIVACHSGLNVLGISCITNLAAGMQKNLNHKEVVETTERVKVDFKTLVKETLKIL</sequence>
<comment type="function">
    <text evidence="1">The purine nucleoside phosphorylases catalyze the phosphorolytic breakdown of the N-glycosidic bond in the beta-(deoxy)ribonucleoside molecules, with the formation of the corresponding free purine bases and pentose-1-phosphate. Cleaves guanosine, inosine, 2'-deoxyguanosine and 2'-deoxyinosine.</text>
</comment>
<dbReference type="PANTHER" id="PTHR11904:SF9">
    <property type="entry name" value="PURINE NUCLEOSIDE PHOSPHORYLASE-RELATED"/>
    <property type="match status" value="1"/>
</dbReference>
<accession>A0ABP6L0W7</accession>
<comment type="similarity">
    <text evidence="3 7">Belongs to the PNP/MTAP phosphorylase family.</text>
</comment>
<comment type="catalytic activity">
    <reaction evidence="6">
        <text>a purine 2'-deoxy-D-ribonucleoside + phosphate = a purine nucleobase + 2-deoxy-alpha-D-ribose 1-phosphate</text>
        <dbReference type="Rhea" id="RHEA:36431"/>
        <dbReference type="ChEBI" id="CHEBI:26386"/>
        <dbReference type="ChEBI" id="CHEBI:43474"/>
        <dbReference type="ChEBI" id="CHEBI:57259"/>
        <dbReference type="ChEBI" id="CHEBI:142361"/>
        <dbReference type="EC" id="2.4.2.1"/>
    </reaction>
</comment>
<gene>
    <name evidence="9" type="ORF">GCM10019998_22760</name>
</gene>
<evidence type="ECO:0000256" key="4">
    <source>
        <dbReference type="ARBA" id="ARBA00022676"/>
    </source>
</evidence>
<evidence type="ECO:0000256" key="6">
    <source>
        <dbReference type="ARBA" id="ARBA00048556"/>
    </source>
</evidence>
<dbReference type="CDD" id="cd09009">
    <property type="entry name" value="PNP-EcPNPII_like"/>
    <property type="match status" value="1"/>
</dbReference>
<dbReference type="InterPro" id="IPR011270">
    <property type="entry name" value="Pur_Nuc_Pase_Ino/Guo-sp"/>
</dbReference>
<evidence type="ECO:0000256" key="7">
    <source>
        <dbReference type="PIRNR" id="PIRNR000477"/>
    </source>
</evidence>